<evidence type="ECO:0000256" key="1">
    <source>
        <dbReference type="SAM" id="MobiDB-lite"/>
    </source>
</evidence>
<evidence type="ECO:0000313" key="2">
    <source>
        <dbReference type="EMBL" id="CAA9324226.1"/>
    </source>
</evidence>
<dbReference type="AlphaFoldDB" id="A0A6J4L6H2"/>
<feature type="non-terminal residue" evidence="2">
    <location>
        <position position="60"/>
    </location>
</feature>
<organism evidence="2">
    <name type="scientific">uncultured Gemmatimonadota bacterium</name>
    <dbReference type="NCBI Taxonomy" id="203437"/>
    <lineage>
        <taxon>Bacteria</taxon>
        <taxon>Pseudomonadati</taxon>
        <taxon>Gemmatimonadota</taxon>
        <taxon>environmental samples</taxon>
    </lineage>
</organism>
<protein>
    <submittedName>
        <fullName evidence="2">Uncharacterized protein</fullName>
    </submittedName>
</protein>
<accession>A0A6J4L6H2</accession>
<sequence>APGPQDDKSRRITPLHFRTFALTHSRTFALTHSRTHALTHGTTPGPEACPRGAAAGTLQL</sequence>
<gene>
    <name evidence="2" type="ORF">AVDCRST_MAG89-1800</name>
</gene>
<dbReference type="EMBL" id="CADCTV010000385">
    <property type="protein sequence ID" value="CAA9324226.1"/>
    <property type="molecule type" value="Genomic_DNA"/>
</dbReference>
<feature type="non-terminal residue" evidence="2">
    <location>
        <position position="1"/>
    </location>
</feature>
<proteinExistence type="predicted"/>
<reference evidence="2" key="1">
    <citation type="submission" date="2020-02" db="EMBL/GenBank/DDBJ databases">
        <authorList>
            <person name="Meier V. D."/>
        </authorList>
    </citation>
    <scope>NUCLEOTIDE SEQUENCE</scope>
    <source>
        <strain evidence="2">AVDCRST_MAG89</strain>
    </source>
</reference>
<feature type="region of interest" description="Disordered" evidence="1">
    <location>
        <begin position="37"/>
        <end position="60"/>
    </location>
</feature>
<name>A0A6J4L6H2_9BACT</name>